<feature type="domain" description="PTS EIIC type-1" evidence="14">
    <location>
        <begin position="1"/>
        <end position="394"/>
    </location>
</feature>
<dbReference type="OrthoDB" id="7571469at2"/>
<accession>A0A2T7UHG2</accession>
<keyword evidence="7 12" id="KW-0812">Transmembrane</keyword>
<evidence type="ECO:0000256" key="12">
    <source>
        <dbReference type="SAM" id="Phobius"/>
    </source>
</evidence>
<evidence type="ECO:0000256" key="1">
    <source>
        <dbReference type="ARBA" id="ARBA00004651"/>
    </source>
</evidence>
<keyword evidence="10 12" id="KW-0472">Membrane</keyword>
<comment type="caution">
    <text evidence="15">The sequence shown here is derived from an EMBL/GenBank/DDBJ whole genome shotgun (WGS) entry which is preliminary data.</text>
</comment>
<proteinExistence type="predicted"/>
<protein>
    <submittedName>
        <fullName evidence="15">PTS glucose transporter subunit IIBC</fullName>
    </submittedName>
</protein>
<feature type="transmembrane region" description="Helical" evidence="12">
    <location>
        <begin position="12"/>
        <end position="34"/>
    </location>
</feature>
<dbReference type="InterPro" id="IPR018113">
    <property type="entry name" value="PTrfase_EIIB_Cys"/>
</dbReference>
<reference evidence="15" key="1">
    <citation type="submission" date="2017-04" db="EMBL/GenBank/DDBJ databases">
        <title>Unexpected and diverse lifestyles within the genus Limnohabitans.</title>
        <authorList>
            <person name="Kasalicky V."/>
            <person name="Mehrshad M."/>
            <person name="Andrei S.-A."/>
            <person name="Salcher M."/>
            <person name="Kratochvilova H."/>
            <person name="Simek K."/>
            <person name="Ghai R."/>
        </authorList>
    </citation>
    <scope>NUCLEOTIDE SEQUENCE [LARGE SCALE GENOMIC DNA]</scope>
    <source>
        <strain evidence="15">II-D5</strain>
    </source>
</reference>
<dbReference type="PROSITE" id="PS51098">
    <property type="entry name" value="PTS_EIIB_TYPE_1"/>
    <property type="match status" value="1"/>
</dbReference>
<dbReference type="NCBIfam" id="TIGR01998">
    <property type="entry name" value="PTS-II-BC-nag"/>
    <property type="match status" value="1"/>
</dbReference>
<dbReference type="STRING" id="1293045.H663_19205"/>
<feature type="transmembrane region" description="Helical" evidence="12">
    <location>
        <begin position="252"/>
        <end position="273"/>
    </location>
</feature>
<dbReference type="GO" id="GO:0016301">
    <property type="term" value="F:kinase activity"/>
    <property type="evidence" value="ECO:0007669"/>
    <property type="project" value="UniProtKB-KW"/>
</dbReference>
<dbReference type="GO" id="GO:0015764">
    <property type="term" value="P:N-acetylglucosamine transport"/>
    <property type="evidence" value="ECO:0007669"/>
    <property type="project" value="TreeGrafter"/>
</dbReference>
<evidence type="ECO:0000256" key="7">
    <source>
        <dbReference type="ARBA" id="ARBA00022692"/>
    </source>
</evidence>
<sequence length="520" mass="54986">MNILGYLQKIGRALMVPVATLPAAAIMMGVGYWMDPNGWGSGNVVAAFLIKAGGAIIENMSILFAVGVAYGMSKDKDGAAALTGLVGFFVLTTLLSPAAVSQIQGIALEKVPSAFGKINNQFVGILTGVIAAELYNRYSHVELNKALAFFSGRRLVPILMSFAMIALSVVLMAVWPWIYNGLVQFGLSIKDMGPVGAGIYGFFNRLLIPVGLHHALNSVFWFDVAGINDIPNFLGGAKSLAEGKAVLGVTGMYQAGFFPIMMFGLPGAALAIYQMARPENKVRVASIMVAASLASFFTGITEPLEFAFMFVAPVLYGLHALLTGISVYIAASMHWIAGFGFSAGLVDLVLSSKNPLATQWPMLLVQGLVFFGIYYLVFRFAISTFNLKTPGREDAEILATSLATSKDIAPASPATALTAAAVAQTAPVTKNRTMAELGQAYVDVVGGPENLVNIDACITRLRLTVVDSERVNAASAKAIGASGVIKLDKQNVQIITGTQAELIAGEMRKHLEGLASGNRT</sequence>
<name>A0A2T7UHG2_9BURK</name>
<evidence type="ECO:0000256" key="8">
    <source>
        <dbReference type="ARBA" id="ARBA00022777"/>
    </source>
</evidence>
<evidence type="ECO:0000256" key="4">
    <source>
        <dbReference type="ARBA" id="ARBA00022597"/>
    </source>
</evidence>
<dbReference type="InterPro" id="IPR003352">
    <property type="entry name" value="PTS_EIIC"/>
</dbReference>
<dbReference type="InterPro" id="IPR036878">
    <property type="entry name" value="Glu_permease_IIB"/>
</dbReference>
<dbReference type="GO" id="GO:0019866">
    <property type="term" value="C:organelle inner membrane"/>
    <property type="evidence" value="ECO:0007669"/>
    <property type="project" value="InterPro"/>
</dbReference>
<evidence type="ECO:0000256" key="5">
    <source>
        <dbReference type="ARBA" id="ARBA00022679"/>
    </source>
</evidence>
<evidence type="ECO:0000259" key="13">
    <source>
        <dbReference type="PROSITE" id="PS51098"/>
    </source>
</evidence>
<feature type="transmembrane region" description="Helical" evidence="12">
    <location>
        <begin position="306"/>
        <end position="328"/>
    </location>
</feature>
<evidence type="ECO:0000256" key="6">
    <source>
        <dbReference type="ARBA" id="ARBA00022683"/>
    </source>
</evidence>
<keyword evidence="5" id="KW-0808">Transferase</keyword>
<dbReference type="AlphaFoldDB" id="A0A2T7UHG2"/>
<dbReference type="CDD" id="cd00212">
    <property type="entry name" value="PTS_IIB_glc"/>
    <property type="match status" value="1"/>
</dbReference>
<organism evidence="15 16">
    <name type="scientific">Limnohabitans planktonicus II-D5</name>
    <dbReference type="NCBI Taxonomy" id="1293045"/>
    <lineage>
        <taxon>Bacteria</taxon>
        <taxon>Pseudomonadati</taxon>
        <taxon>Pseudomonadota</taxon>
        <taxon>Betaproteobacteria</taxon>
        <taxon>Burkholderiales</taxon>
        <taxon>Comamonadaceae</taxon>
        <taxon>Limnohabitans</taxon>
    </lineage>
</organism>
<feature type="transmembrane region" description="Helical" evidence="12">
    <location>
        <begin position="118"/>
        <end position="135"/>
    </location>
</feature>
<keyword evidence="2" id="KW-0813">Transport</keyword>
<evidence type="ECO:0000313" key="16">
    <source>
        <dbReference type="Proteomes" id="UP000037507"/>
    </source>
</evidence>
<dbReference type="GO" id="GO:0008982">
    <property type="term" value="F:protein-N(PI)-phosphohistidine-sugar phosphotransferase activity"/>
    <property type="evidence" value="ECO:0007669"/>
    <property type="project" value="InterPro"/>
</dbReference>
<evidence type="ECO:0000256" key="9">
    <source>
        <dbReference type="ARBA" id="ARBA00022989"/>
    </source>
</evidence>
<feature type="transmembrane region" description="Helical" evidence="12">
    <location>
        <begin position="155"/>
        <end position="178"/>
    </location>
</feature>
<feature type="transmembrane region" description="Helical" evidence="12">
    <location>
        <begin position="79"/>
        <end position="98"/>
    </location>
</feature>
<feature type="active site" description="Phosphocysteine intermediate; for EIIB activity" evidence="11">
    <location>
        <position position="457"/>
    </location>
</feature>
<feature type="transmembrane region" description="Helical" evidence="12">
    <location>
        <begin position="46"/>
        <end position="72"/>
    </location>
</feature>
<dbReference type="GO" id="GO:0005886">
    <property type="term" value="C:plasma membrane"/>
    <property type="evidence" value="ECO:0007669"/>
    <property type="project" value="UniProtKB-SubCell"/>
</dbReference>
<evidence type="ECO:0000256" key="3">
    <source>
        <dbReference type="ARBA" id="ARBA00022475"/>
    </source>
</evidence>
<dbReference type="RefSeq" id="WP_053176382.1">
    <property type="nucleotide sequence ID" value="NZ_LFYT02000003.1"/>
</dbReference>
<keyword evidence="3" id="KW-1003">Cell membrane</keyword>
<dbReference type="PANTHER" id="PTHR30009">
    <property type="entry name" value="CYTOCHROME C-TYPE SYNTHESIS PROTEIN AND PTS TRANSMEMBRANE COMPONENT"/>
    <property type="match status" value="1"/>
</dbReference>
<evidence type="ECO:0000313" key="15">
    <source>
        <dbReference type="EMBL" id="PVE44094.1"/>
    </source>
</evidence>
<evidence type="ECO:0000256" key="2">
    <source>
        <dbReference type="ARBA" id="ARBA00022448"/>
    </source>
</evidence>
<dbReference type="PANTHER" id="PTHR30009:SF4">
    <property type="entry name" value="PTS SYSTEM N-ACETYLGLUCOSAMINE-SPECIFIC EIICBA COMPONENT"/>
    <property type="match status" value="1"/>
</dbReference>
<dbReference type="InterPro" id="IPR001996">
    <property type="entry name" value="PTS_IIB_1"/>
</dbReference>
<feature type="domain" description="PTS EIIB type-1" evidence="13">
    <location>
        <begin position="435"/>
        <end position="517"/>
    </location>
</feature>
<dbReference type="GO" id="GO:0009401">
    <property type="term" value="P:phosphoenolpyruvate-dependent sugar phosphotransferase system"/>
    <property type="evidence" value="ECO:0007669"/>
    <property type="project" value="UniProtKB-KW"/>
</dbReference>
<dbReference type="SUPFAM" id="SSF55604">
    <property type="entry name" value="Glucose permease domain IIB"/>
    <property type="match status" value="1"/>
</dbReference>
<dbReference type="InterPro" id="IPR013013">
    <property type="entry name" value="PTS_EIIC_1"/>
</dbReference>
<keyword evidence="4 15" id="KW-0762">Sugar transport</keyword>
<dbReference type="Pfam" id="PF02378">
    <property type="entry name" value="PTS_EIIC"/>
    <property type="match status" value="1"/>
</dbReference>
<dbReference type="InterPro" id="IPR050429">
    <property type="entry name" value="PTS_Glucose_EIICBA"/>
</dbReference>
<dbReference type="InterPro" id="IPR010974">
    <property type="entry name" value="PTS_IIBC_nag"/>
</dbReference>
<dbReference type="Pfam" id="PF00367">
    <property type="entry name" value="PTS_EIIB"/>
    <property type="match status" value="1"/>
</dbReference>
<dbReference type="EMBL" id="LFYT02000003">
    <property type="protein sequence ID" value="PVE44094.1"/>
    <property type="molecule type" value="Genomic_DNA"/>
</dbReference>
<dbReference type="PROSITE" id="PS01035">
    <property type="entry name" value="PTS_EIIB_TYPE_1_CYS"/>
    <property type="match status" value="1"/>
</dbReference>
<dbReference type="GO" id="GO:0015572">
    <property type="term" value="F:N-acetylglucosamine transmembrane transporter activity"/>
    <property type="evidence" value="ECO:0007669"/>
    <property type="project" value="InterPro"/>
</dbReference>
<evidence type="ECO:0000256" key="10">
    <source>
        <dbReference type="ARBA" id="ARBA00023136"/>
    </source>
</evidence>
<comment type="subcellular location">
    <subcellularLocation>
        <location evidence="1">Cell membrane</location>
        <topology evidence="1">Multi-pass membrane protein</topology>
    </subcellularLocation>
</comment>
<dbReference type="Gene3D" id="3.30.1360.60">
    <property type="entry name" value="Glucose permease domain IIB"/>
    <property type="match status" value="1"/>
</dbReference>
<keyword evidence="9 12" id="KW-1133">Transmembrane helix</keyword>
<keyword evidence="6" id="KW-0598">Phosphotransferase system</keyword>
<evidence type="ECO:0000256" key="11">
    <source>
        <dbReference type="PROSITE-ProRule" id="PRU00421"/>
    </source>
</evidence>
<dbReference type="GO" id="GO:0090563">
    <property type="term" value="F:protein-phosphocysteine-sugar phosphotransferase activity"/>
    <property type="evidence" value="ECO:0007669"/>
    <property type="project" value="TreeGrafter"/>
</dbReference>
<evidence type="ECO:0000259" key="14">
    <source>
        <dbReference type="PROSITE" id="PS51103"/>
    </source>
</evidence>
<keyword evidence="16" id="KW-1185">Reference proteome</keyword>
<dbReference type="NCBIfam" id="TIGR00826">
    <property type="entry name" value="EIIB_glc"/>
    <property type="match status" value="1"/>
</dbReference>
<dbReference type="PROSITE" id="PS51103">
    <property type="entry name" value="PTS_EIIC_TYPE_1"/>
    <property type="match status" value="1"/>
</dbReference>
<feature type="transmembrane region" description="Helical" evidence="12">
    <location>
        <begin position="363"/>
        <end position="382"/>
    </location>
</feature>
<gene>
    <name evidence="15" type="ORF">H663_003830</name>
</gene>
<keyword evidence="8" id="KW-0418">Kinase</keyword>
<dbReference type="Proteomes" id="UP000037507">
    <property type="component" value="Unassembled WGS sequence"/>
</dbReference>